<name>A0A2G8XXY2_TOXGO</name>
<protein>
    <submittedName>
        <fullName evidence="1">Uncharacterized protein</fullName>
    </submittedName>
</protein>
<organism evidence="1 2">
    <name type="scientific">Toxoplasma gondii COUG</name>
    <dbReference type="NCBI Taxonomy" id="1074873"/>
    <lineage>
        <taxon>Eukaryota</taxon>
        <taxon>Sar</taxon>
        <taxon>Alveolata</taxon>
        <taxon>Apicomplexa</taxon>
        <taxon>Conoidasida</taxon>
        <taxon>Coccidia</taxon>
        <taxon>Eucoccidiorida</taxon>
        <taxon>Eimeriorina</taxon>
        <taxon>Sarcocystidae</taxon>
        <taxon>Toxoplasma</taxon>
    </lineage>
</organism>
<dbReference type="VEuPathDB" id="ToxoDB:TGCOUG_393960"/>
<gene>
    <name evidence="1" type="ORF">TGCOUG_393960</name>
</gene>
<accession>A0A2G8XXY2</accession>
<reference evidence="1 2" key="1">
    <citation type="journal article" date="2016" name="Nat. Commun.">
        <title>Local admixture of amplified and diversified secreted pathogenesis determinants shapes mosaic Toxoplasma gondii genomes.</title>
        <authorList>
            <person name="Lorenzi H."/>
            <person name="Khan A."/>
            <person name="Behnke M.S."/>
            <person name="Namasivayam S."/>
            <person name="Swapna L.S."/>
            <person name="Hadjithomas M."/>
            <person name="Karamycheva S."/>
            <person name="Pinney D."/>
            <person name="Brunk B.P."/>
            <person name="Ajioka J.W."/>
            <person name="Ajzenberg D."/>
            <person name="Boothroyd J.C."/>
            <person name="Boyle J.P."/>
            <person name="Darde M.L."/>
            <person name="Diaz-Miranda M.A."/>
            <person name="Dubey J.P."/>
            <person name="Fritz H.M."/>
            <person name="Gennari S.M."/>
            <person name="Gregory B.D."/>
            <person name="Kim K."/>
            <person name="Saeij J.P."/>
            <person name="Su C."/>
            <person name="White M.W."/>
            <person name="Zhu X.Q."/>
            <person name="Howe D.K."/>
            <person name="Rosenthal B.M."/>
            <person name="Grigg M.E."/>
            <person name="Parkinson J."/>
            <person name="Liu L."/>
            <person name="Kissinger J.C."/>
            <person name="Roos D.S."/>
            <person name="Sibley L.D."/>
        </authorList>
    </citation>
    <scope>NUCLEOTIDE SEQUENCE [LARGE SCALE GENOMIC DNA]</scope>
    <source>
        <strain evidence="1 2">COUG</strain>
    </source>
</reference>
<dbReference type="Proteomes" id="UP000236343">
    <property type="component" value="Unassembled WGS sequence"/>
</dbReference>
<sequence length="100" mass="11136">MEPLRREASGTVGEAIAAATRISQPRYLFSPIPESPVPDTSEVLSGRRNDKLTEDCPNSQKCFFPFCRLYLKYPPLPGGCSSLLKFVALHSAKENWQPHS</sequence>
<evidence type="ECO:0000313" key="1">
    <source>
        <dbReference type="EMBL" id="PIL99865.1"/>
    </source>
</evidence>
<evidence type="ECO:0000313" key="2">
    <source>
        <dbReference type="Proteomes" id="UP000236343"/>
    </source>
</evidence>
<proteinExistence type="predicted"/>
<comment type="caution">
    <text evidence="1">The sequence shown here is derived from an EMBL/GenBank/DDBJ whole genome shotgun (WGS) entry which is preliminary data.</text>
</comment>
<dbReference type="AlphaFoldDB" id="A0A2G8XXY2"/>
<dbReference type="EMBL" id="AGQR02002173">
    <property type="protein sequence ID" value="PIL99865.1"/>
    <property type="molecule type" value="Genomic_DNA"/>
</dbReference>